<feature type="region of interest" description="Disordered" evidence="1">
    <location>
        <begin position="144"/>
        <end position="169"/>
    </location>
</feature>
<feature type="compositionally biased region" description="Basic and acidic residues" evidence="1">
    <location>
        <begin position="344"/>
        <end position="354"/>
    </location>
</feature>
<dbReference type="PROSITE" id="PS50181">
    <property type="entry name" value="FBOX"/>
    <property type="match status" value="1"/>
</dbReference>
<dbReference type="AlphaFoldDB" id="A0AAV9U7C0"/>
<feature type="compositionally biased region" description="Polar residues" evidence="1">
    <location>
        <begin position="368"/>
        <end position="377"/>
    </location>
</feature>
<feature type="compositionally biased region" description="Polar residues" evidence="1">
    <location>
        <begin position="145"/>
        <end position="156"/>
    </location>
</feature>
<evidence type="ECO:0000256" key="1">
    <source>
        <dbReference type="SAM" id="MobiDB-lite"/>
    </source>
</evidence>
<keyword evidence="4" id="KW-1185">Reference proteome</keyword>
<dbReference type="InterPro" id="IPR036047">
    <property type="entry name" value="F-box-like_dom_sf"/>
</dbReference>
<evidence type="ECO:0000313" key="3">
    <source>
        <dbReference type="EMBL" id="KAK6337455.1"/>
    </source>
</evidence>
<comment type="caution">
    <text evidence="3">The sequence shown here is derived from an EMBL/GenBank/DDBJ whole genome shotgun (WGS) entry which is preliminary data.</text>
</comment>
<dbReference type="EMBL" id="JAVHNS010000013">
    <property type="protein sequence ID" value="KAK6337455.1"/>
    <property type="molecule type" value="Genomic_DNA"/>
</dbReference>
<dbReference type="Proteomes" id="UP001373714">
    <property type="component" value="Unassembled WGS sequence"/>
</dbReference>
<gene>
    <name evidence="3" type="ORF">TWF730_002854</name>
</gene>
<protein>
    <recommendedName>
        <fullName evidence="2">F-box domain-containing protein</fullName>
    </recommendedName>
</protein>
<dbReference type="SUPFAM" id="SSF81383">
    <property type="entry name" value="F-box domain"/>
    <property type="match status" value="1"/>
</dbReference>
<feature type="region of interest" description="Disordered" evidence="1">
    <location>
        <begin position="344"/>
        <end position="377"/>
    </location>
</feature>
<dbReference type="Pfam" id="PF00646">
    <property type="entry name" value="F-box"/>
    <property type="match status" value="1"/>
</dbReference>
<accession>A0AAV9U7C0</accession>
<evidence type="ECO:0000313" key="4">
    <source>
        <dbReference type="Proteomes" id="UP001373714"/>
    </source>
</evidence>
<evidence type="ECO:0000259" key="2">
    <source>
        <dbReference type="PROSITE" id="PS50181"/>
    </source>
</evidence>
<sequence length="377" mass="42382">MSEATPLLPPLLRLPPELQLEILTHLPLLDQLIATQVCLHLRRLLSTKIFAQTHYFPVSLSAGRSKPSSESLHSAFPRTHFLLEESTSEGNGSLIFTLRGGKAVRYIYVPGHEYTEQEGELWNGEIDSLDAEIRDALKKRLVDGESSTSSVSNATIPGNEGPSPGDPLDIDYDDWNAPTVVFFAENKFVSRFTGGRDLTNTSALDEPFISPFIDVQNAPDENEAMKFIFELDIYKDELLKGPDAPSSKKWEEKMVFKRTATVRDWIHRCLSKMYAVAISGGTTADETVWASVQVGRVWNEDAWSITAAILRVSDEARRQMVWVRRKNGHFLLIKKNMWDERADWDWNKREDQEGKAGAGDQKDGLNVNGDNENNTTG</sequence>
<name>A0AAV9U7C0_9PEZI</name>
<dbReference type="SMART" id="SM00256">
    <property type="entry name" value="FBOX"/>
    <property type="match status" value="1"/>
</dbReference>
<organism evidence="3 4">
    <name type="scientific">Orbilia blumenaviensis</name>
    <dbReference type="NCBI Taxonomy" id="1796055"/>
    <lineage>
        <taxon>Eukaryota</taxon>
        <taxon>Fungi</taxon>
        <taxon>Dikarya</taxon>
        <taxon>Ascomycota</taxon>
        <taxon>Pezizomycotina</taxon>
        <taxon>Orbiliomycetes</taxon>
        <taxon>Orbiliales</taxon>
        <taxon>Orbiliaceae</taxon>
        <taxon>Orbilia</taxon>
    </lineage>
</organism>
<proteinExistence type="predicted"/>
<dbReference type="InterPro" id="IPR001810">
    <property type="entry name" value="F-box_dom"/>
</dbReference>
<feature type="domain" description="F-box" evidence="2">
    <location>
        <begin position="8"/>
        <end position="53"/>
    </location>
</feature>
<reference evidence="3 4" key="1">
    <citation type="submission" date="2019-10" db="EMBL/GenBank/DDBJ databases">
        <authorList>
            <person name="Palmer J.M."/>
        </authorList>
    </citation>
    <scope>NUCLEOTIDE SEQUENCE [LARGE SCALE GENOMIC DNA]</scope>
    <source>
        <strain evidence="3 4">TWF730</strain>
    </source>
</reference>